<evidence type="ECO:0000313" key="3">
    <source>
        <dbReference type="Proteomes" id="UP000653480"/>
    </source>
</evidence>
<reference evidence="2" key="2">
    <citation type="submission" date="2020-09" db="EMBL/GenBank/DDBJ databases">
        <authorList>
            <person name="Sun Q."/>
            <person name="Zhou Y."/>
        </authorList>
    </citation>
    <scope>NUCLEOTIDE SEQUENCE</scope>
    <source>
        <strain evidence="2">CGMCC 4.7138</strain>
    </source>
</reference>
<protein>
    <submittedName>
        <fullName evidence="2">Uncharacterized protein</fullName>
    </submittedName>
</protein>
<organism evidence="2 3">
    <name type="scientific">Microbispora bryophytorum</name>
    <dbReference type="NCBI Taxonomy" id="1460882"/>
    <lineage>
        <taxon>Bacteria</taxon>
        <taxon>Bacillati</taxon>
        <taxon>Actinomycetota</taxon>
        <taxon>Actinomycetes</taxon>
        <taxon>Streptosporangiales</taxon>
        <taxon>Streptosporangiaceae</taxon>
        <taxon>Microbispora</taxon>
    </lineage>
</organism>
<accession>A0A8H9H483</accession>
<dbReference type="Proteomes" id="UP000653480">
    <property type="component" value="Unassembled WGS sequence"/>
</dbReference>
<comment type="caution">
    <text evidence="2">The sequence shown here is derived from an EMBL/GenBank/DDBJ whole genome shotgun (WGS) entry which is preliminary data.</text>
</comment>
<dbReference type="EMBL" id="BMMN01000005">
    <property type="protein sequence ID" value="GGO13552.1"/>
    <property type="molecule type" value="Genomic_DNA"/>
</dbReference>
<keyword evidence="1" id="KW-0472">Membrane</keyword>
<keyword evidence="1" id="KW-1133">Transmembrane helix</keyword>
<keyword evidence="3" id="KW-1185">Reference proteome</keyword>
<feature type="transmembrane region" description="Helical" evidence="1">
    <location>
        <begin position="69"/>
        <end position="90"/>
    </location>
</feature>
<feature type="transmembrane region" description="Helical" evidence="1">
    <location>
        <begin position="39"/>
        <end position="57"/>
    </location>
</feature>
<reference evidence="2" key="1">
    <citation type="journal article" date="2014" name="Int. J. Syst. Evol. Microbiol.">
        <title>Complete genome sequence of Corynebacterium casei LMG S-19264T (=DSM 44701T), isolated from a smear-ripened cheese.</title>
        <authorList>
            <consortium name="US DOE Joint Genome Institute (JGI-PGF)"/>
            <person name="Walter F."/>
            <person name="Albersmeier A."/>
            <person name="Kalinowski J."/>
            <person name="Ruckert C."/>
        </authorList>
    </citation>
    <scope>NUCLEOTIDE SEQUENCE</scope>
    <source>
        <strain evidence="2">CGMCC 4.7138</strain>
    </source>
</reference>
<keyword evidence="1" id="KW-0812">Transmembrane</keyword>
<sequence length="166" mass="17605">MDALILIAFAVTAVVMVAAFALAARRLLGLRFGTVRTLLGAALAVLLVGPVSQALVGPVVGNQAGITPLWFIILAFACSLLASMVFLAIAEALVPTGSIPSPLEAVAGIRRRAGRSRRYLRITRILIRHGLGPYLRGRDPDLGAPSSRLRLARSLRERSTRAGSRS</sequence>
<gene>
    <name evidence="2" type="ORF">GCM10011574_33020</name>
</gene>
<proteinExistence type="predicted"/>
<name>A0A8H9H483_9ACTN</name>
<dbReference type="AlphaFoldDB" id="A0A8H9H483"/>
<evidence type="ECO:0000313" key="2">
    <source>
        <dbReference type="EMBL" id="GGO13552.1"/>
    </source>
</evidence>
<evidence type="ECO:0000256" key="1">
    <source>
        <dbReference type="SAM" id="Phobius"/>
    </source>
</evidence>